<dbReference type="OrthoDB" id="1099963at2"/>
<dbReference type="Proteomes" id="UP000184287">
    <property type="component" value="Unassembled WGS sequence"/>
</dbReference>
<dbReference type="InterPro" id="IPR032508">
    <property type="entry name" value="FecR_C"/>
</dbReference>
<dbReference type="GO" id="GO:0016989">
    <property type="term" value="F:sigma factor antagonist activity"/>
    <property type="evidence" value="ECO:0007669"/>
    <property type="project" value="TreeGrafter"/>
</dbReference>
<dbReference type="PANTHER" id="PTHR30273">
    <property type="entry name" value="PERIPLASMIC SIGNAL SENSOR AND SIGMA FACTOR ACTIVATOR FECR-RELATED"/>
    <property type="match status" value="1"/>
</dbReference>
<feature type="domain" description="FecR protein" evidence="2">
    <location>
        <begin position="176"/>
        <end position="271"/>
    </location>
</feature>
<dbReference type="FunFam" id="2.60.120.1440:FF:000001">
    <property type="entry name" value="Putative anti-sigma factor"/>
    <property type="match status" value="1"/>
</dbReference>
<keyword evidence="5" id="KW-1185">Reference proteome</keyword>
<keyword evidence="1" id="KW-1133">Transmembrane helix</keyword>
<protein>
    <submittedName>
        <fullName evidence="4">FecR family protein</fullName>
    </submittedName>
</protein>
<sequence>MLKEEFIRDILKRYQAGNCSPEEQQIIEDWYQERLDHAAWDFKPGDEPLIGTNIKNRIYKELALPENTTPGRGNRYNWFLIAGAAAILVCAVTTAIYFRAEKPVNRLVAKPELVKGLKGRQRHAVLTLANGETVLLNEAAGSQVIRQGDVEVKQTDKGKLTYNLVKNNNLNPVYNTLTTPKGTTYELQLPDGSRIWLNAASSITYPTAFSGQTRTVSVTGEVYFEVAPNVRKPFLVKTTSATIEVLGTHFNVNTYSNEPAMKTTLLEGKVKVTQNQISKVLEPGEQASIDQEGAITVLKEVNQAQVMGWKNGKFVLDKVDVHTLMRQVARWYDLEVIYKGKITQHFWGTVSQEMTAVQLFQMLESTGSAHFKLDGNKVIVSP</sequence>
<dbReference type="PANTHER" id="PTHR30273:SF2">
    <property type="entry name" value="PROTEIN FECR"/>
    <property type="match status" value="1"/>
</dbReference>
<evidence type="ECO:0000259" key="3">
    <source>
        <dbReference type="Pfam" id="PF16344"/>
    </source>
</evidence>
<dbReference type="Pfam" id="PF16344">
    <property type="entry name" value="FecR_C"/>
    <property type="match status" value="1"/>
</dbReference>
<evidence type="ECO:0000256" key="1">
    <source>
        <dbReference type="SAM" id="Phobius"/>
    </source>
</evidence>
<evidence type="ECO:0000313" key="4">
    <source>
        <dbReference type="EMBL" id="SHE55407.1"/>
    </source>
</evidence>
<dbReference type="Gene3D" id="3.55.50.30">
    <property type="match status" value="1"/>
</dbReference>
<gene>
    <name evidence="4" type="ORF">SAMN04488522_101538</name>
</gene>
<organism evidence="4 5">
    <name type="scientific">Pedobacter caeni</name>
    <dbReference type="NCBI Taxonomy" id="288992"/>
    <lineage>
        <taxon>Bacteria</taxon>
        <taxon>Pseudomonadati</taxon>
        <taxon>Bacteroidota</taxon>
        <taxon>Sphingobacteriia</taxon>
        <taxon>Sphingobacteriales</taxon>
        <taxon>Sphingobacteriaceae</taxon>
        <taxon>Pedobacter</taxon>
    </lineage>
</organism>
<dbReference type="AlphaFoldDB" id="A0A1M4UFI4"/>
<evidence type="ECO:0000259" key="2">
    <source>
        <dbReference type="Pfam" id="PF04773"/>
    </source>
</evidence>
<keyword evidence="1" id="KW-0472">Membrane</keyword>
<dbReference type="EMBL" id="FQUQ01000001">
    <property type="protein sequence ID" value="SHE55407.1"/>
    <property type="molecule type" value="Genomic_DNA"/>
</dbReference>
<evidence type="ECO:0000313" key="5">
    <source>
        <dbReference type="Proteomes" id="UP000184287"/>
    </source>
</evidence>
<dbReference type="InterPro" id="IPR012373">
    <property type="entry name" value="Ferrdict_sens_TM"/>
</dbReference>
<accession>A0A1M4UFI4</accession>
<dbReference type="STRING" id="288992.SAMN04488522_101538"/>
<proteinExistence type="predicted"/>
<dbReference type="Gene3D" id="2.60.120.1440">
    <property type="match status" value="1"/>
</dbReference>
<dbReference type="RefSeq" id="WP_073227042.1">
    <property type="nucleotide sequence ID" value="NZ_FQUQ01000001.1"/>
</dbReference>
<name>A0A1M4UFI4_9SPHI</name>
<dbReference type="PIRSF" id="PIRSF018266">
    <property type="entry name" value="FecR"/>
    <property type="match status" value="1"/>
</dbReference>
<dbReference type="InterPro" id="IPR006860">
    <property type="entry name" value="FecR"/>
</dbReference>
<reference evidence="5" key="1">
    <citation type="submission" date="2016-11" db="EMBL/GenBank/DDBJ databases">
        <authorList>
            <person name="Varghese N."/>
            <person name="Submissions S."/>
        </authorList>
    </citation>
    <scope>NUCLEOTIDE SEQUENCE [LARGE SCALE GENOMIC DNA]</scope>
    <source>
        <strain evidence="5">DSM 16990</strain>
    </source>
</reference>
<feature type="domain" description="Protein FecR C-terminal" evidence="3">
    <location>
        <begin position="313"/>
        <end position="380"/>
    </location>
</feature>
<dbReference type="Pfam" id="PF04773">
    <property type="entry name" value="FecR"/>
    <property type="match status" value="1"/>
</dbReference>
<feature type="transmembrane region" description="Helical" evidence="1">
    <location>
        <begin position="76"/>
        <end position="98"/>
    </location>
</feature>
<keyword evidence="1" id="KW-0812">Transmembrane</keyword>